<organism evidence="1 2">
    <name type="scientific">Vibrio ponticus</name>
    <dbReference type="NCBI Taxonomy" id="265668"/>
    <lineage>
        <taxon>Bacteria</taxon>
        <taxon>Pseudomonadati</taxon>
        <taxon>Pseudomonadota</taxon>
        <taxon>Gammaproteobacteria</taxon>
        <taxon>Vibrionales</taxon>
        <taxon>Vibrionaceae</taxon>
        <taxon>Vibrio</taxon>
    </lineage>
</organism>
<proteinExistence type="predicted"/>
<sequence>MNINKRTTLSSLILLSLAGCGGGGDGSSDSSNASSPDTASVMVIDGVWEKATVCLDSNKNGQCDPDEETALTNANGIATFEKSKLNDIDIIAIIRAGVSIDKDRGLASTGQTYVAAHGETVLSPWSTLAATFDDEDPYTKVFEKLPSLGTPDELKKISSTDWTKSENVTNKQFKSISQVINDMLRDHPSETNLILNTLSSVGNAISNIDTEDLEEYSLNFDKNNNGFNFNQNFRPKVEGTIQDVSITYDGEPITDIDLNILFSDRDGDSLTFDITPMVEGLTISNGILSGVPEKGNYTVFINADDGKDKSKPIIFKIDALGEEKPPKQLVSVVNFERFPDTLNDATTYEPYKNTFIRAETISGTVFIQIMETDGTWKSYPFRDPDFAWGDPDGGSVSIDADGNLYITLLDSHFGEQYYLVSDDLSEMTQISSETLSSRKCHTHPLSRMYCQDWSKIVRVNQYNTGFAYTIGGVSVGSGHLPIPALNGTFVDRSDVREVVKTYYNSNYNNVTTVVSYRDSFNGELYLGLAFIILDLETEEVTMDTQTWKIDRHDFLFDDLIAFSTPDGVTGLLHNVIFNYHFDTRSAVSSTFNLSNLGLGDGSDSDWYHSLPIDSNGNSVVVYENYNDLNYVLKPIYNTQQ</sequence>
<reference evidence="1 2" key="1">
    <citation type="submission" date="2016-09" db="EMBL/GenBank/DDBJ databases">
        <title>Genomic Taxonomy of the Vibrionaceae.</title>
        <authorList>
            <person name="Gonzalez-Castillo A."/>
            <person name="Gomez-Gil B."/>
            <person name="Enciso-Ibarra K."/>
        </authorList>
    </citation>
    <scope>NUCLEOTIDE SEQUENCE [LARGE SCALE GENOMIC DNA]</scope>
    <source>
        <strain evidence="1 2">CAIM 1731</strain>
    </source>
</reference>
<evidence type="ECO:0008006" key="3">
    <source>
        <dbReference type="Google" id="ProtNLM"/>
    </source>
</evidence>
<dbReference type="RefSeq" id="WP_075648315.1">
    <property type="nucleotide sequence ID" value="NZ_AP019658.1"/>
</dbReference>
<dbReference type="Proteomes" id="UP000186206">
    <property type="component" value="Unassembled WGS sequence"/>
</dbReference>
<gene>
    <name evidence="1" type="ORF">BIY21_08330</name>
</gene>
<dbReference type="EMBL" id="MJMI01000073">
    <property type="protein sequence ID" value="OLQ94599.1"/>
    <property type="molecule type" value="Genomic_DNA"/>
</dbReference>
<protein>
    <recommendedName>
        <fullName evidence="3">Dystroglycan-type cadherin-like domain-containing protein</fullName>
    </recommendedName>
</protein>
<accession>A0ABX3FN35</accession>
<keyword evidence="2" id="KW-1185">Reference proteome</keyword>
<dbReference type="PROSITE" id="PS51257">
    <property type="entry name" value="PROKAR_LIPOPROTEIN"/>
    <property type="match status" value="1"/>
</dbReference>
<evidence type="ECO:0000313" key="2">
    <source>
        <dbReference type="Proteomes" id="UP000186206"/>
    </source>
</evidence>
<dbReference type="Gene3D" id="2.60.40.10">
    <property type="entry name" value="Immunoglobulins"/>
    <property type="match status" value="1"/>
</dbReference>
<comment type="caution">
    <text evidence="1">The sequence shown here is derived from an EMBL/GenBank/DDBJ whole genome shotgun (WGS) entry which is preliminary data.</text>
</comment>
<evidence type="ECO:0000313" key="1">
    <source>
        <dbReference type="EMBL" id="OLQ94599.1"/>
    </source>
</evidence>
<dbReference type="InterPro" id="IPR013783">
    <property type="entry name" value="Ig-like_fold"/>
</dbReference>
<name>A0ABX3FN35_9VIBR</name>